<evidence type="ECO:0000313" key="5">
    <source>
        <dbReference type="EMBL" id="SGZ53924.1"/>
    </source>
</evidence>
<evidence type="ECO:0000256" key="3">
    <source>
        <dbReference type="ARBA" id="ARBA00023187"/>
    </source>
</evidence>
<dbReference type="InterPro" id="IPR012677">
    <property type="entry name" value="Nucleotide-bd_a/b_plait_sf"/>
</dbReference>
<evidence type="ECO:0000313" key="6">
    <source>
        <dbReference type="Proteomes" id="UP000182259"/>
    </source>
</evidence>
<dbReference type="CDD" id="cd12232">
    <property type="entry name" value="RRM3_U2AF65"/>
    <property type="match status" value="1"/>
</dbReference>
<dbReference type="GO" id="GO:0008380">
    <property type="term" value="P:RNA splicing"/>
    <property type="evidence" value="ECO:0007669"/>
    <property type="project" value="UniProtKB-KW"/>
</dbReference>
<gene>
    <name evidence="5" type="ORF">SAMEA4029009_CIC11G00000000096</name>
</gene>
<accession>A0A1L0DBM0</accession>
<feature type="compositionally biased region" description="Basic and acidic residues" evidence="4">
    <location>
        <begin position="26"/>
        <end position="131"/>
    </location>
</feature>
<dbReference type="Gene3D" id="3.30.70.330">
    <property type="match status" value="3"/>
</dbReference>
<protein>
    <submittedName>
        <fullName evidence="5">CIC11C00000000096</fullName>
    </submittedName>
</protein>
<dbReference type="InterPro" id="IPR035979">
    <property type="entry name" value="RBD_domain_sf"/>
</dbReference>
<reference evidence="5 6" key="1">
    <citation type="submission" date="2016-10" db="EMBL/GenBank/DDBJ databases">
        <authorList>
            <person name="de Groot N.N."/>
        </authorList>
    </citation>
    <scope>NUCLEOTIDE SEQUENCE [LARGE SCALE GENOMIC DNA]</scope>
    <source>
        <strain evidence="5 6">PYCC 4715</strain>
    </source>
</reference>
<evidence type="ECO:0000256" key="1">
    <source>
        <dbReference type="ARBA" id="ARBA00022664"/>
    </source>
</evidence>
<keyword evidence="2" id="KW-0694">RNA-binding</keyword>
<feature type="compositionally biased region" description="Polar residues" evidence="4">
    <location>
        <begin position="1"/>
        <end position="10"/>
    </location>
</feature>
<dbReference type="PANTHER" id="PTHR23139">
    <property type="entry name" value="RNA-BINDING PROTEIN"/>
    <property type="match status" value="1"/>
</dbReference>
<keyword evidence="3" id="KW-0508">mRNA splicing</keyword>
<keyword evidence="1" id="KW-0507">mRNA processing</keyword>
<sequence>MSYNRDSYGQSRGDDPYSGNYVARSGRYEARDGDPRDRNPRVRDQRVRDSRDRDPRDRDPRDRNPRDRDPRDRARDTRGPDPRARRDNRYDGYRDGYDSRENKGRNGSRARYDDRSSYNRADHGRERRPKTQEAPVDPDAGLSKDEIITKYENKLIGLLKYPAIEVFPVASSQWGSKPKGFETVTAQRAKLSGLFPLPGAPRPIDLTKVEGSLQDGMTETGVLLGASKIDPADSRNSCIIIAKDIDFLQVDHMKVAEYFNRFLCSVDLKGTALDNNIEKKRKNRDNQNMIIEFKNNTCATLALALDGKKISGAEVCINEGSVPEDITLKLERPGEYVVQCLPPYDSESDVLDEVKDSPRKITLFVDKSATETALTNALSSVAKLRAFQLLREVGTKELTGIAYVEYFVDPKRYPNTKSALKLISDYVDETKELELVKDVRFSCVKISSDKGIETSIQDCPIDFKTLRALVRNEYVPFHPKLRVIQLINAVTATDLSNEETYNFVKQDILEEAKEFGAVVSWKMPKPPKDFVPGLQQFNQPGLGKVYLEFEDEKIALSALMGLAGRSYNDRTVLCAFYSRDDYLQGLL</sequence>
<organism evidence="5 6">
    <name type="scientific">Sungouiella intermedia</name>
    <dbReference type="NCBI Taxonomy" id="45354"/>
    <lineage>
        <taxon>Eukaryota</taxon>
        <taxon>Fungi</taxon>
        <taxon>Dikarya</taxon>
        <taxon>Ascomycota</taxon>
        <taxon>Saccharomycotina</taxon>
        <taxon>Pichiomycetes</taxon>
        <taxon>Metschnikowiaceae</taxon>
        <taxon>Sungouiella</taxon>
    </lineage>
</organism>
<evidence type="ECO:0000256" key="4">
    <source>
        <dbReference type="SAM" id="MobiDB-lite"/>
    </source>
</evidence>
<dbReference type="AlphaFoldDB" id="A0A1L0DBM0"/>
<dbReference type="GO" id="GO:0003723">
    <property type="term" value="F:RNA binding"/>
    <property type="evidence" value="ECO:0007669"/>
    <property type="project" value="UniProtKB-KW"/>
</dbReference>
<dbReference type="Proteomes" id="UP000182259">
    <property type="component" value="Chromosome III"/>
</dbReference>
<proteinExistence type="predicted"/>
<name>A0A1L0DBM0_9ASCO</name>
<feature type="region of interest" description="Disordered" evidence="4">
    <location>
        <begin position="1"/>
        <end position="141"/>
    </location>
</feature>
<evidence type="ECO:0000256" key="2">
    <source>
        <dbReference type="ARBA" id="ARBA00022884"/>
    </source>
</evidence>
<dbReference type="SUPFAM" id="SSF54928">
    <property type="entry name" value="RNA-binding domain, RBD"/>
    <property type="match status" value="1"/>
</dbReference>
<dbReference type="GO" id="GO:0006397">
    <property type="term" value="P:mRNA processing"/>
    <property type="evidence" value="ECO:0007669"/>
    <property type="project" value="UniProtKB-KW"/>
</dbReference>
<dbReference type="EMBL" id="LT635766">
    <property type="protein sequence ID" value="SGZ53924.1"/>
    <property type="molecule type" value="Genomic_DNA"/>
</dbReference>